<evidence type="ECO:0000259" key="3">
    <source>
        <dbReference type="PROSITE" id="PS51186"/>
    </source>
</evidence>
<dbReference type="InterPro" id="IPR016181">
    <property type="entry name" value="Acyl_CoA_acyltransferase"/>
</dbReference>
<dbReference type="CDD" id="cd04301">
    <property type="entry name" value="NAT_SF"/>
    <property type="match status" value="1"/>
</dbReference>
<dbReference type="PANTHER" id="PTHR43877:SF2">
    <property type="entry name" value="AMINOALKYLPHOSPHONATE N-ACETYLTRANSFERASE-RELATED"/>
    <property type="match status" value="1"/>
</dbReference>
<name>A0ABS0T8B6_9STAP</name>
<dbReference type="PANTHER" id="PTHR43877">
    <property type="entry name" value="AMINOALKYLPHOSPHONATE N-ACETYLTRANSFERASE-RELATED-RELATED"/>
    <property type="match status" value="1"/>
</dbReference>
<keyword evidence="1" id="KW-0808">Transferase</keyword>
<protein>
    <submittedName>
        <fullName evidence="4">GNAT family N-acetyltransferase</fullName>
    </submittedName>
</protein>
<sequence>MVVTIREIRIKDVEPLIMLMRQIFDESEFMLYDPGEYIPSLERATTKIEKVITSPHLAILVAEEDEQLVGYLTIKTKPLKRIKHTANIAMGVLKSHQNRGIGFELLNHCKTWCQSHDISRIELNVVSANTTAYQFYKKAKFVVEGERRNSIKINTQYFNEYLMAYLIE</sequence>
<keyword evidence="5" id="KW-1185">Reference proteome</keyword>
<dbReference type="InterPro" id="IPR050832">
    <property type="entry name" value="Bact_Acetyltransf"/>
</dbReference>
<evidence type="ECO:0000256" key="1">
    <source>
        <dbReference type="ARBA" id="ARBA00022679"/>
    </source>
</evidence>
<comment type="caution">
    <text evidence="4">The sequence shown here is derived from an EMBL/GenBank/DDBJ whole genome shotgun (WGS) entry which is preliminary data.</text>
</comment>
<dbReference type="Proteomes" id="UP000751852">
    <property type="component" value="Unassembled WGS sequence"/>
</dbReference>
<dbReference type="Pfam" id="PF00583">
    <property type="entry name" value="Acetyltransf_1"/>
    <property type="match status" value="1"/>
</dbReference>
<dbReference type="PROSITE" id="PS51186">
    <property type="entry name" value="GNAT"/>
    <property type="match status" value="1"/>
</dbReference>
<feature type="domain" description="N-acetyltransferase" evidence="3">
    <location>
        <begin position="3"/>
        <end position="168"/>
    </location>
</feature>
<evidence type="ECO:0000313" key="4">
    <source>
        <dbReference type="EMBL" id="MBI5973978.1"/>
    </source>
</evidence>
<reference evidence="4 5" key="1">
    <citation type="submission" date="2020-04" db="EMBL/GenBank/DDBJ databases">
        <title>Staphylococcus species from domestic dog.</title>
        <authorList>
            <person name="Paterson G.K."/>
        </authorList>
    </citation>
    <scope>NUCLEOTIDE SEQUENCE [LARGE SCALE GENOMIC DNA]</scope>
    <source>
        <strain evidence="4 5">H16/1A</strain>
    </source>
</reference>
<accession>A0ABS0T8B6</accession>
<dbReference type="EMBL" id="JABANU010000001">
    <property type="protein sequence ID" value="MBI5973978.1"/>
    <property type="molecule type" value="Genomic_DNA"/>
</dbReference>
<dbReference type="RefSeq" id="WP_198616773.1">
    <property type="nucleotide sequence ID" value="NZ_JABANU010000001.1"/>
</dbReference>
<keyword evidence="2" id="KW-0012">Acyltransferase</keyword>
<gene>
    <name evidence="4" type="ORF">HHH54_00020</name>
</gene>
<proteinExistence type="predicted"/>
<evidence type="ECO:0000256" key="2">
    <source>
        <dbReference type="ARBA" id="ARBA00023315"/>
    </source>
</evidence>
<evidence type="ECO:0000313" key="5">
    <source>
        <dbReference type="Proteomes" id="UP000751852"/>
    </source>
</evidence>
<dbReference type="SUPFAM" id="SSF55729">
    <property type="entry name" value="Acyl-CoA N-acyltransferases (Nat)"/>
    <property type="match status" value="1"/>
</dbReference>
<dbReference type="InterPro" id="IPR000182">
    <property type="entry name" value="GNAT_dom"/>
</dbReference>
<organism evidence="4 5">
    <name type="scientific">Staphylococcus canis</name>
    <dbReference type="NCBI Taxonomy" id="2724942"/>
    <lineage>
        <taxon>Bacteria</taxon>
        <taxon>Bacillati</taxon>
        <taxon>Bacillota</taxon>
        <taxon>Bacilli</taxon>
        <taxon>Bacillales</taxon>
        <taxon>Staphylococcaceae</taxon>
        <taxon>Staphylococcus</taxon>
    </lineage>
</organism>
<dbReference type="Gene3D" id="3.40.630.30">
    <property type="match status" value="1"/>
</dbReference>